<sequence length="385" mass="42235">MDEEKNMEITGESASENGIEQEETYEKQEQSSEMRKPNKMKEPMMGSPDANGIRYYAVQQKKGHKLRNSLIVFGVIIAIVVVLGVSCKSLGFGKTAVSYPDSPFIAKIFVEGTIQGSGNTDYFGNPTGYQHQWTLGTIDDLINDENNKGLILYVDSPGGGVYESDELYFKIKEYQEKTGRPVYSAMGSMAASGGYYISAPCDKIIANRNCWTGSIGVTIGTLYDFSELLQRYGVKTNTMTSGPNKAMGSSVNPLTEEQKQIFQSLIDDAYDQFAGIVAEGRHMDINTVRKIGDGRIYTAKQALQLGLIDKIGTLDDAIADMKKTYKLDDCEVVDLTDTNTSVLGSLFEGMTIPTHLGSSDVAAIMDLVEENNNLPVSYMCEALNK</sequence>
<organism evidence="8 9">
    <name type="scientific">Clostridium aminobutyricum</name>
    <dbReference type="NCBI Taxonomy" id="33953"/>
    <lineage>
        <taxon>Bacteria</taxon>
        <taxon>Bacillati</taxon>
        <taxon>Bacillota</taxon>
        <taxon>Clostridia</taxon>
        <taxon>Eubacteriales</taxon>
        <taxon>Clostridiaceae</taxon>
        <taxon>Clostridium</taxon>
    </lineage>
</organism>
<dbReference type="PANTHER" id="PTHR42987">
    <property type="entry name" value="PEPTIDASE S49"/>
    <property type="match status" value="1"/>
</dbReference>
<evidence type="ECO:0000256" key="6">
    <source>
        <dbReference type="SAM" id="Phobius"/>
    </source>
</evidence>
<dbReference type="InterPro" id="IPR047272">
    <property type="entry name" value="S49_SppA_C"/>
</dbReference>
<dbReference type="InterPro" id="IPR029045">
    <property type="entry name" value="ClpP/crotonase-like_dom_sf"/>
</dbReference>
<keyword evidence="3" id="KW-0378">Hydrolase</keyword>
<evidence type="ECO:0000256" key="5">
    <source>
        <dbReference type="SAM" id="MobiDB-lite"/>
    </source>
</evidence>
<proteinExistence type="inferred from homology"/>
<reference evidence="8" key="1">
    <citation type="submission" date="2021-02" db="EMBL/GenBank/DDBJ databases">
        <title>Abyssanaerobacter marinus gen.nov., sp., nov, anaerobic bacterium isolated from the Onnuri vent field of Indian Ocean and suggestion of Mogibacteriaceae fam. nov., and proposal of reclassification of ambiguous this family's genus member.</title>
        <authorList>
            <person name="Kim Y.J."/>
            <person name="Yang J.-A."/>
        </authorList>
    </citation>
    <scope>NUCLEOTIDE SEQUENCE</scope>
    <source>
        <strain evidence="8">DSM 2634</strain>
    </source>
</reference>
<evidence type="ECO:0000256" key="3">
    <source>
        <dbReference type="ARBA" id="ARBA00022801"/>
    </source>
</evidence>
<dbReference type="Proteomes" id="UP000664545">
    <property type="component" value="Unassembled WGS sequence"/>
</dbReference>
<dbReference type="PANTHER" id="PTHR42987:SF7">
    <property type="entry name" value="SIGNAL PEPTIDE PEPTIDASE SPPA-RELATED"/>
    <property type="match status" value="1"/>
</dbReference>
<comment type="similarity">
    <text evidence="1">Belongs to the peptidase S49 family.</text>
</comment>
<evidence type="ECO:0000313" key="9">
    <source>
        <dbReference type="Proteomes" id="UP000664545"/>
    </source>
</evidence>
<keyword evidence="6" id="KW-0472">Membrane</keyword>
<keyword evidence="2" id="KW-0645">Protease</keyword>
<dbReference type="GO" id="GO:0008236">
    <property type="term" value="F:serine-type peptidase activity"/>
    <property type="evidence" value="ECO:0007669"/>
    <property type="project" value="UniProtKB-KW"/>
</dbReference>
<dbReference type="InterPro" id="IPR004635">
    <property type="entry name" value="Pept_S49_SppA"/>
</dbReference>
<gene>
    <name evidence="8" type="primary">sppA</name>
    <name evidence="8" type="ORF">JYB65_01840</name>
</gene>
<dbReference type="EMBL" id="JAFJZZ010000001">
    <property type="protein sequence ID" value="MBN7772091.1"/>
    <property type="molecule type" value="Genomic_DNA"/>
</dbReference>
<dbReference type="Gene3D" id="3.90.226.10">
    <property type="entry name" value="2-enoyl-CoA Hydratase, Chain A, domain 1"/>
    <property type="match status" value="2"/>
</dbReference>
<evidence type="ECO:0000256" key="2">
    <source>
        <dbReference type="ARBA" id="ARBA00022670"/>
    </source>
</evidence>
<feature type="region of interest" description="Disordered" evidence="5">
    <location>
        <begin position="1"/>
        <end position="46"/>
    </location>
</feature>
<dbReference type="GO" id="GO:0006508">
    <property type="term" value="P:proteolysis"/>
    <property type="evidence" value="ECO:0007669"/>
    <property type="project" value="UniProtKB-KW"/>
</dbReference>
<keyword evidence="6" id="KW-1133">Transmembrane helix</keyword>
<dbReference type="AlphaFoldDB" id="A0A939IHK6"/>
<dbReference type="NCBIfam" id="TIGR00706">
    <property type="entry name" value="SppA_dom"/>
    <property type="match status" value="1"/>
</dbReference>
<dbReference type="SUPFAM" id="SSF52096">
    <property type="entry name" value="ClpP/crotonase"/>
    <property type="match status" value="1"/>
</dbReference>
<protein>
    <submittedName>
        <fullName evidence="8">Signal peptide peptidase SppA</fullName>
    </submittedName>
</protein>
<evidence type="ECO:0000256" key="1">
    <source>
        <dbReference type="ARBA" id="ARBA00008683"/>
    </source>
</evidence>
<dbReference type="InterPro" id="IPR002142">
    <property type="entry name" value="Peptidase_S49"/>
</dbReference>
<evidence type="ECO:0000313" key="8">
    <source>
        <dbReference type="EMBL" id="MBN7772091.1"/>
    </source>
</evidence>
<feature type="compositionally biased region" description="Basic and acidic residues" evidence="5">
    <location>
        <begin position="24"/>
        <end position="42"/>
    </location>
</feature>
<evidence type="ECO:0000256" key="4">
    <source>
        <dbReference type="ARBA" id="ARBA00022825"/>
    </source>
</evidence>
<name>A0A939IHK6_CLOAM</name>
<dbReference type="CDD" id="cd07023">
    <property type="entry name" value="S49_Sppa_N_C"/>
    <property type="match status" value="1"/>
</dbReference>
<feature type="domain" description="Peptidase S49" evidence="7">
    <location>
        <begin position="176"/>
        <end position="327"/>
    </location>
</feature>
<feature type="transmembrane region" description="Helical" evidence="6">
    <location>
        <begin position="70"/>
        <end position="92"/>
    </location>
</feature>
<keyword evidence="6" id="KW-0812">Transmembrane</keyword>
<comment type="caution">
    <text evidence="8">The sequence shown here is derived from an EMBL/GenBank/DDBJ whole genome shotgun (WGS) entry which is preliminary data.</text>
</comment>
<dbReference type="Pfam" id="PF01343">
    <property type="entry name" value="Peptidase_S49"/>
    <property type="match status" value="1"/>
</dbReference>
<accession>A0A939IHK6</accession>
<keyword evidence="4" id="KW-0720">Serine protease</keyword>
<evidence type="ECO:0000259" key="7">
    <source>
        <dbReference type="Pfam" id="PF01343"/>
    </source>
</evidence>
<keyword evidence="9" id="KW-1185">Reference proteome</keyword>
<dbReference type="RefSeq" id="WP_206580868.1">
    <property type="nucleotide sequence ID" value="NZ_JAFJZZ010000001.1"/>
</dbReference>